<protein>
    <submittedName>
        <fullName evidence="1">Uncharacterized protein</fullName>
    </submittedName>
</protein>
<dbReference type="KEGG" id="broo:brsh051_06210"/>
<dbReference type="Proteomes" id="UP001431656">
    <property type="component" value="Chromosome"/>
</dbReference>
<sequence>MLVLLANLAFNPWFARWRSLALMAGYDQVYERDSVPHDAGVRAEMPLAGTGLYPRMITFNADSAMSAWLGSDVRFTVDFTFADFEPWRGYSAIFDPDDPLHGAYVGAYYVQGLGRELTDAEVTRVAEFDQRGFALPALGLGFAESQFDVLSSDAASVSFAGRDWTSYQAAVLTNCPEHTPDGFLASYLQFGTPPATDQQYPACRMAAQIDVTYLPAEDLTIGLYVMTTSEQETAALRDQVSLRTEIIQH</sequence>
<evidence type="ECO:0000313" key="1">
    <source>
        <dbReference type="EMBL" id="BEH01340.1"/>
    </source>
</evidence>
<gene>
    <name evidence="1" type="ORF">brsh051_06210</name>
</gene>
<reference evidence="1" key="1">
    <citation type="journal article" date="2024" name="Int. J. Syst. Evol. Microbiol.">
        <title>Brooklawnia propionicigenes sp. nov., a facultatively anaerobic, propionate-producing bacterium isolated from a methanogenic reactor treating waste from cattle farms.</title>
        <authorList>
            <person name="Akita Y."/>
            <person name="Ueki A."/>
            <person name="Tonouchi A."/>
            <person name="Sugawara Y."/>
            <person name="Honma S."/>
            <person name="Kaku N."/>
            <person name="Ueki K."/>
        </authorList>
    </citation>
    <scope>NUCLEOTIDE SEQUENCE</scope>
    <source>
        <strain evidence="1">SH051</strain>
    </source>
</reference>
<name>A0AAN0KAJ6_9ACTN</name>
<organism evidence="1 2">
    <name type="scientific">Brooklawnia propionicigenes</name>
    <dbReference type="NCBI Taxonomy" id="3041175"/>
    <lineage>
        <taxon>Bacteria</taxon>
        <taxon>Bacillati</taxon>
        <taxon>Actinomycetota</taxon>
        <taxon>Actinomycetes</taxon>
        <taxon>Propionibacteriales</taxon>
        <taxon>Propionibacteriaceae</taxon>
        <taxon>Brooklawnia</taxon>
    </lineage>
</organism>
<evidence type="ECO:0000313" key="2">
    <source>
        <dbReference type="Proteomes" id="UP001431656"/>
    </source>
</evidence>
<proteinExistence type="predicted"/>
<keyword evidence="2" id="KW-1185">Reference proteome</keyword>
<accession>A0AAN0KAJ6</accession>
<dbReference type="AlphaFoldDB" id="A0AAN0KAJ6"/>
<dbReference type="EMBL" id="AP028056">
    <property type="protein sequence ID" value="BEH01340.1"/>
    <property type="molecule type" value="Genomic_DNA"/>
</dbReference>